<keyword evidence="4" id="KW-1185">Reference proteome</keyword>
<evidence type="ECO:0000259" key="2">
    <source>
        <dbReference type="Pfam" id="PF14301"/>
    </source>
</evidence>
<protein>
    <recommendedName>
        <fullName evidence="2">DUF4376 domain-containing protein</fullName>
    </recommendedName>
</protein>
<feature type="coiled-coil region" evidence="1">
    <location>
        <begin position="152"/>
        <end position="179"/>
    </location>
</feature>
<reference evidence="3 4" key="1">
    <citation type="submission" date="2021-02" db="EMBL/GenBank/DDBJ databases">
        <title>Genomic and phenotypic characterization of Pseudomonas hygromyciniae, a novel bacterial species discovered from a commercially purchased antibiotic vial.</title>
        <authorList>
            <person name="Turner T.L."/>
            <person name="Mitra S.D."/>
            <person name="Kochan T.J."/>
            <person name="Pincus N.B."/>
            <person name="Lebrun-Corbin M."/>
            <person name="Cheung B."/>
            <person name="Gatesy S.W."/>
            <person name="Afzal T."/>
            <person name="Ozer E.A."/>
            <person name="Hauser A.R."/>
        </authorList>
    </citation>
    <scope>NUCLEOTIDE SEQUENCE [LARGE SCALE GENOMIC DNA]</scope>
    <source>
        <strain evidence="3 4">SDM007</strain>
    </source>
</reference>
<sequence>MYATWIEKDQRFGFRLNEGAHKITEEERDSLLAAEAAGMQLAPAPLTGRPVVVPATGSADDPAKEIKKLHQRVTSEINRECEASITGGFWSNALGARHLYSSQQADQINLAGAVSLGKSVEYPCRDVWAVKAYVLHSAQQLRKVSDEFVLYKMQLLQRADELKQRADEALDKGDRLALQAIKWEQPAL</sequence>
<dbReference type="Pfam" id="PF14301">
    <property type="entry name" value="DUF4376"/>
    <property type="match status" value="1"/>
</dbReference>
<organism evidence="3 4">
    <name type="scientific">Pseudomonas hygromyciniae</name>
    <dbReference type="NCBI Taxonomy" id="2812000"/>
    <lineage>
        <taxon>Bacteria</taxon>
        <taxon>Pseudomonadati</taxon>
        <taxon>Pseudomonadota</taxon>
        <taxon>Gammaproteobacteria</taxon>
        <taxon>Pseudomonadales</taxon>
        <taxon>Pseudomonadaceae</taxon>
        <taxon>Pseudomonas</taxon>
    </lineage>
</organism>
<gene>
    <name evidence="3" type="ORF">JTY93_18740</name>
</gene>
<proteinExistence type="predicted"/>
<dbReference type="InterPro" id="IPR025484">
    <property type="entry name" value="DUF4376"/>
</dbReference>
<name>A0ABX7JT54_9PSED</name>
<keyword evidence="1" id="KW-0175">Coiled coil</keyword>
<accession>A0ABX7JT54</accession>
<evidence type="ECO:0000313" key="4">
    <source>
        <dbReference type="Proteomes" id="UP000663249"/>
    </source>
</evidence>
<evidence type="ECO:0000313" key="3">
    <source>
        <dbReference type="EMBL" id="QSB38295.1"/>
    </source>
</evidence>
<dbReference type="EMBL" id="CP070506">
    <property type="protein sequence ID" value="QSB38295.1"/>
    <property type="molecule type" value="Genomic_DNA"/>
</dbReference>
<dbReference type="RefSeq" id="WP_205477252.1">
    <property type="nucleotide sequence ID" value="NZ_CP070506.1"/>
</dbReference>
<dbReference type="Proteomes" id="UP000663249">
    <property type="component" value="Chromosome"/>
</dbReference>
<evidence type="ECO:0000256" key="1">
    <source>
        <dbReference type="SAM" id="Coils"/>
    </source>
</evidence>
<feature type="domain" description="DUF4376" evidence="2">
    <location>
        <begin position="71"/>
        <end position="170"/>
    </location>
</feature>